<protein>
    <submittedName>
        <fullName evidence="3">PDZD2 protein</fullName>
    </submittedName>
</protein>
<dbReference type="Pfam" id="PF00595">
    <property type="entry name" value="PDZ"/>
    <property type="match status" value="1"/>
</dbReference>
<feature type="region of interest" description="Disordered" evidence="1">
    <location>
        <begin position="59"/>
        <end position="97"/>
    </location>
</feature>
<feature type="region of interest" description="Disordered" evidence="1">
    <location>
        <begin position="258"/>
        <end position="279"/>
    </location>
</feature>
<keyword evidence="4" id="KW-1185">Reference proteome</keyword>
<evidence type="ECO:0000256" key="1">
    <source>
        <dbReference type="SAM" id="MobiDB-lite"/>
    </source>
</evidence>
<accession>A0A7L2RPC6</accession>
<reference evidence="3 4" key="1">
    <citation type="submission" date="2019-09" db="EMBL/GenBank/DDBJ databases">
        <title>Bird 10,000 Genomes (B10K) Project - Family phase.</title>
        <authorList>
            <person name="Zhang G."/>
        </authorList>
    </citation>
    <scope>NUCLEOTIDE SEQUENCE [LARGE SCALE GENOMIC DNA]</scope>
    <source>
        <strain evidence="3">B10K-DU-002-79</strain>
    </source>
</reference>
<feature type="compositionally biased region" description="Polar residues" evidence="1">
    <location>
        <begin position="928"/>
        <end position="945"/>
    </location>
</feature>
<organism evidence="3 4">
    <name type="scientific">Neodrepanis coruscans</name>
    <name type="common">wattled asity</name>
    <dbReference type="NCBI Taxonomy" id="254563"/>
    <lineage>
        <taxon>Eukaryota</taxon>
        <taxon>Metazoa</taxon>
        <taxon>Chordata</taxon>
        <taxon>Craniata</taxon>
        <taxon>Vertebrata</taxon>
        <taxon>Euteleostomi</taxon>
        <taxon>Archelosauria</taxon>
        <taxon>Archosauria</taxon>
        <taxon>Dinosauria</taxon>
        <taxon>Saurischia</taxon>
        <taxon>Theropoda</taxon>
        <taxon>Coelurosauria</taxon>
        <taxon>Aves</taxon>
        <taxon>Neognathae</taxon>
        <taxon>Neoaves</taxon>
        <taxon>Telluraves</taxon>
        <taxon>Australaves</taxon>
        <taxon>Passeriformes</taxon>
        <taxon>Philepittidae</taxon>
        <taxon>Neodrepanis</taxon>
    </lineage>
</organism>
<feature type="compositionally biased region" description="Low complexity" evidence="1">
    <location>
        <begin position="1227"/>
        <end position="1241"/>
    </location>
</feature>
<dbReference type="SMART" id="SM00228">
    <property type="entry name" value="PDZ"/>
    <property type="match status" value="1"/>
</dbReference>
<feature type="region of interest" description="Disordered" evidence="1">
    <location>
        <begin position="928"/>
        <end position="1018"/>
    </location>
</feature>
<feature type="domain" description="PDZ" evidence="2">
    <location>
        <begin position="389"/>
        <end position="473"/>
    </location>
</feature>
<feature type="region of interest" description="Disordered" evidence="1">
    <location>
        <begin position="1223"/>
        <end position="1248"/>
    </location>
</feature>
<feature type="non-terminal residue" evidence="3">
    <location>
        <position position="1335"/>
    </location>
</feature>
<feature type="region of interest" description="Disordered" evidence="1">
    <location>
        <begin position="527"/>
        <end position="554"/>
    </location>
</feature>
<feature type="region of interest" description="Disordered" evidence="1">
    <location>
        <begin position="1168"/>
        <end position="1208"/>
    </location>
</feature>
<gene>
    <name evidence="3" type="primary">Pdzd2_1</name>
    <name evidence="3" type="ORF">NEOCOR_R08773</name>
</gene>
<feature type="compositionally biased region" description="Polar residues" evidence="1">
    <location>
        <begin position="974"/>
        <end position="995"/>
    </location>
</feature>
<dbReference type="CDD" id="cd06761">
    <property type="entry name" value="PDZ5_PDZD2-like"/>
    <property type="match status" value="1"/>
</dbReference>
<feature type="non-terminal residue" evidence="3">
    <location>
        <position position="1"/>
    </location>
</feature>
<dbReference type="InterPro" id="IPR001478">
    <property type="entry name" value="PDZ"/>
</dbReference>
<name>A0A7L2RPC6_9PASS</name>
<feature type="region of interest" description="Disordered" evidence="1">
    <location>
        <begin position="1033"/>
        <end position="1100"/>
    </location>
</feature>
<feature type="compositionally biased region" description="Polar residues" evidence="1">
    <location>
        <begin position="1048"/>
        <end position="1059"/>
    </location>
</feature>
<evidence type="ECO:0000313" key="3">
    <source>
        <dbReference type="EMBL" id="NXS10003.1"/>
    </source>
</evidence>
<dbReference type="PANTHER" id="PTHR11324">
    <property type="entry name" value="IL16-RELATED"/>
    <property type="match status" value="1"/>
</dbReference>
<feature type="compositionally biased region" description="Basic and acidic residues" evidence="1">
    <location>
        <begin position="1168"/>
        <end position="1179"/>
    </location>
</feature>
<dbReference type="OrthoDB" id="42382at2759"/>
<dbReference type="Proteomes" id="UP000560066">
    <property type="component" value="Unassembled WGS sequence"/>
</dbReference>
<feature type="compositionally biased region" description="Polar residues" evidence="1">
    <location>
        <begin position="69"/>
        <end position="82"/>
    </location>
</feature>
<dbReference type="Gene3D" id="2.30.42.10">
    <property type="match status" value="2"/>
</dbReference>
<evidence type="ECO:0000259" key="2">
    <source>
        <dbReference type="PROSITE" id="PS50106"/>
    </source>
</evidence>
<evidence type="ECO:0000313" key="4">
    <source>
        <dbReference type="Proteomes" id="UP000560066"/>
    </source>
</evidence>
<comment type="caution">
    <text evidence="3">The sequence shown here is derived from an EMBL/GenBank/DDBJ whole genome shotgun (WGS) entry which is preliminary data.</text>
</comment>
<feature type="region of interest" description="Disordered" evidence="1">
    <location>
        <begin position="164"/>
        <end position="245"/>
    </location>
</feature>
<dbReference type="SUPFAM" id="SSF50156">
    <property type="entry name" value="PDZ domain-like"/>
    <property type="match status" value="2"/>
</dbReference>
<dbReference type="EMBL" id="VYZS01066702">
    <property type="protein sequence ID" value="NXS10003.1"/>
    <property type="molecule type" value="Genomic_DNA"/>
</dbReference>
<feature type="compositionally biased region" description="Polar residues" evidence="1">
    <location>
        <begin position="262"/>
        <end position="279"/>
    </location>
</feature>
<dbReference type="InterPro" id="IPR036034">
    <property type="entry name" value="PDZ_sf"/>
</dbReference>
<proteinExistence type="predicted"/>
<sequence length="1335" mass="143023">CSRGDQILEADSVSLRHAALSEAYAILSECGPGPVSLIISRHPNPKVSEQEMDEAIARTTHRESKDASSSHITGTVQKSPSPSVKAKQGETSSPLSWTMKRFLEPASRGSVSSEAELSQYFSHDSTSHLPFSDAVTGSCDEEQLRQKNRNSLLDDGNLSKQWKSARDVGAAKANGVAPPASGRLSGHHNKHVEPARPGILSDSPKSVRSPFHRQRRVVFYDGDGSDDDESSHLHRSQRTKSQEDAGIVITTSSVEIDDLSQDSESSRYSGMETSSPVFSNSVESADSTLEQIESPFFPIIAFDYSSVPEVRLGSLSLRELREAQLESKRSPKLEHRAVTRVKSMMSTECRSLQRHRTEEHGSYKPVARMLPHSKKCEAPDGAGQGQVEVVTLVRNEHESFGLDLEIQAVPLKVVVTGMRPGGAAEMGSMGKMAVGDEITTINSIPVNKMTYEEICLLMQCLPTSVTLEIQKAASAVSRFTNPILSPGVDSQNQANVNSILISEEEQSAGKRERAGLQNAVGSCAAERAALPPDATSKDVHRGTKKSSCDEDPAAIPVTDIDDLLSQMGAPESRASRTPSRAESPLRDEYTTMCCCGTDEGCPGSEPRAAKEAMLEKTVNCGANAQGVLGLSVLDSINTGKLFTVNKNSLNNYSRNFSSLNEDECPAANSLEGKRSDPFPKSMYGAAEDSHSDTESVTETFDSASEVLLGQCAAAGAPAVCTVTESDEEQIEICCMNDEPQKPAQEQHLVSGTSSCSLSPLHPYGSQVLQTESCAMCGSLETSINKLGLEDHSGPTSCPSQCSDVSSASMCSPSSVFLPEKDSLKNSVSIPEVNSFCNNGALHTEEQMDLGNSNGHTKCCESIEEEGSLHCKQISFCSARNVNVLKNTLLEKEGHHDEQGSKSESETVVDDCNHAANYCLVKKETNSLSNLSKTDSNHTNASSTRGISLRSPFPTRSKDPKANASHDLPGKSEKINSVTSGRTSNGKVQSSGTNHCKGTAVPHSPSSQKKPCQEPKGMAQKSIMDTLLNNQKAKAGQKLKGFTIKSKAKPNSDSSGTIPTKVNGADQKRASISPQLSPKLLGKKTPSSRNSPTNPDPAKSISAASRTLKSELENKPSLVISQDSLLPLPNGTESPTGSEMKCGCGELTWGKPKEKQVSMQAMVCQGKGGKADDFRARDSQSKVSSPPQGIPKVEYMKGRTDNPGRGLNTIKSICSADDLRQLDLQNVGPSSGGYSSSLRSPSVHQEQLEGQEIQRTFIEVKLSSSSSPSSSSSASSSPASFLQLPLLEKTEEVNAEVPQSTEEVGTMQYFSKADMVGERHFCGLSKPVTRTYSMPA</sequence>
<dbReference type="PANTHER" id="PTHR11324:SF16">
    <property type="entry name" value="PDZ DOMAIN-CONTAINING PROTEIN 2"/>
    <property type="match status" value="1"/>
</dbReference>
<dbReference type="PROSITE" id="PS50106">
    <property type="entry name" value="PDZ"/>
    <property type="match status" value="1"/>
</dbReference>